<dbReference type="PANTHER" id="PTHR30093">
    <property type="entry name" value="GENERAL SECRETION PATHWAY PROTEIN G"/>
    <property type="match status" value="1"/>
</dbReference>
<keyword evidence="2" id="KW-0812">Transmembrane</keyword>
<feature type="region of interest" description="Disordered" evidence="1">
    <location>
        <begin position="57"/>
        <end position="82"/>
    </location>
</feature>
<dbReference type="InterPro" id="IPR012902">
    <property type="entry name" value="N_methyl_site"/>
</dbReference>
<proteinExistence type="predicted"/>
<feature type="transmembrane region" description="Helical" evidence="2">
    <location>
        <begin position="12"/>
        <end position="31"/>
    </location>
</feature>
<dbReference type="EMBL" id="UINC01013647">
    <property type="protein sequence ID" value="SVA58816.1"/>
    <property type="molecule type" value="Genomic_DNA"/>
</dbReference>
<gene>
    <name evidence="3" type="ORF">METZ01_LOCUS111670</name>
</gene>
<protein>
    <recommendedName>
        <fullName evidence="4">Prepilin-type N-terminal cleavage/methylation domain-containing protein</fullName>
    </recommendedName>
</protein>
<dbReference type="Pfam" id="PF07963">
    <property type="entry name" value="N_methyl"/>
    <property type="match status" value="1"/>
</dbReference>
<keyword evidence="2" id="KW-0472">Membrane</keyword>
<sequence>MKIKQMRASGFTLVEIMIVVAIIGLLIAVAVPNFSKMRKDAQKTACHAQLKQIDGSKEMWATQEKRADGDTPSESQMGVYFKDGMPTCPGGGSYTISPVGSDASCTAHPKTVQ</sequence>
<evidence type="ECO:0000256" key="2">
    <source>
        <dbReference type="SAM" id="Phobius"/>
    </source>
</evidence>
<evidence type="ECO:0000256" key="1">
    <source>
        <dbReference type="SAM" id="MobiDB-lite"/>
    </source>
</evidence>
<evidence type="ECO:0000313" key="3">
    <source>
        <dbReference type="EMBL" id="SVA58816.1"/>
    </source>
</evidence>
<dbReference type="SUPFAM" id="SSF54523">
    <property type="entry name" value="Pili subunits"/>
    <property type="match status" value="1"/>
</dbReference>
<accession>A0A381X1Z9</accession>
<keyword evidence="2" id="KW-1133">Transmembrane helix</keyword>
<dbReference type="Gene3D" id="3.30.700.10">
    <property type="entry name" value="Glycoprotein, Type 4 Pilin"/>
    <property type="match status" value="1"/>
</dbReference>
<organism evidence="3">
    <name type="scientific">marine metagenome</name>
    <dbReference type="NCBI Taxonomy" id="408172"/>
    <lineage>
        <taxon>unclassified sequences</taxon>
        <taxon>metagenomes</taxon>
        <taxon>ecological metagenomes</taxon>
    </lineage>
</organism>
<name>A0A381X1Z9_9ZZZZ</name>
<dbReference type="NCBIfam" id="TIGR02532">
    <property type="entry name" value="IV_pilin_GFxxxE"/>
    <property type="match status" value="1"/>
</dbReference>
<evidence type="ECO:0008006" key="4">
    <source>
        <dbReference type="Google" id="ProtNLM"/>
    </source>
</evidence>
<dbReference type="InterPro" id="IPR045584">
    <property type="entry name" value="Pilin-like"/>
</dbReference>
<dbReference type="AlphaFoldDB" id="A0A381X1Z9"/>
<dbReference type="PROSITE" id="PS00409">
    <property type="entry name" value="PROKAR_NTER_METHYL"/>
    <property type="match status" value="1"/>
</dbReference>
<reference evidence="3" key="1">
    <citation type="submission" date="2018-05" db="EMBL/GenBank/DDBJ databases">
        <authorList>
            <person name="Lanie J.A."/>
            <person name="Ng W.-L."/>
            <person name="Kazmierczak K.M."/>
            <person name="Andrzejewski T.M."/>
            <person name="Davidsen T.M."/>
            <person name="Wayne K.J."/>
            <person name="Tettelin H."/>
            <person name="Glass J.I."/>
            <person name="Rusch D."/>
            <person name="Podicherti R."/>
            <person name="Tsui H.-C.T."/>
            <person name="Winkler M.E."/>
        </authorList>
    </citation>
    <scope>NUCLEOTIDE SEQUENCE</scope>
</reference>